<reference evidence="9 10" key="1">
    <citation type="journal article" date="2024" name="IMA Fungus">
        <title>IMA Genome - F19 : A genome assembly and annotation guide to empower mycologists, including annotated draft genome sequences of Ceratocystis pirilliformis, Diaporthe australafricana, Fusarium ophioides, Paecilomyces lecythidis, and Sporothrix stenoceras.</title>
        <authorList>
            <person name="Aylward J."/>
            <person name="Wilson A.M."/>
            <person name="Visagie C.M."/>
            <person name="Spraker J."/>
            <person name="Barnes I."/>
            <person name="Buitendag C."/>
            <person name="Ceriani C."/>
            <person name="Del Mar Angel L."/>
            <person name="du Plessis D."/>
            <person name="Fuchs T."/>
            <person name="Gasser K."/>
            <person name="Kramer D."/>
            <person name="Li W."/>
            <person name="Munsamy K."/>
            <person name="Piso A."/>
            <person name="Price J.L."/>
            <person name="Sonnekus B."/>
            <person name="Thomas C."/>
            <person name="van der Nest A."/>
            <person name="van Dijk A."/>
            <person name="van Heerden A."/>
            <person name="van Vuuren N."/>
            <person name="Yilmaz N."/>
            <person name="Duong T.A."/>
            <person name="van der Merwe N.A."/>
            <person name="Wingfield M.J."/>
            <person name="Wingfield B.D."/>
        </authorList>
    </citation>
    <scope>NUCLEOTIDE SEQUENCE [LARGE SCALE GENOMIC DNA]</scope>
    <source>
        <strain evidence="9 10">CMW 18300</strain>
    </source>
</reference>
<protein>
    <recommendedName>
        <fullName evidence="8">MYND-type domain-containing protein</fullName>
    </recommendedName>
</protein>
<evidence type="ECO:0000256" key="4">
    <source>
        <dbReference type="ARBA" id="ARBA00022803"/>
    </source>
</evidence>
<evidence type="ECO:0000259" key="8">
    <source>
        <dbReference type="PROSITE" id="PS50865"/>
    </source>
</evidence>
<keyword evidence="1" id="KW-0479">Metal-binding</keyword>
<keyword evidence="5" id="KW-0862">Zinc</keyword>
<dbReference type="InterPro" id="IPR011990">
    <property type="entry name" value="TPR-like_helical_dom_sf"/>
</dbReference>
<dbReference type="EMBL" id="JAWRVE010000090">
    <property type="protein sequence ID" value="KAL1860633.1"/>
    <property type="molecule type" value="Genomic_DNA"/>
</dbReference>
<dbReference type="PANTHER" id="PTHR45641:SF19">
    <property type="entry name" value="NEPHROCYSTIN-3"/>
    <property type="match status" value="1"/>
</dbReference>
<keyword evidence="10" id="KW-1185">Reference proteome</keyword>
<comment type="caution">
    <text evidence="9">The sequence shown here is derived from an EMBL/GenBank/DDBJ whole genome shotgun (WGS) entry which is preliminary data.</text>
</comment>
<organism evidence="9 10">
    <name type="scientific">Diaporthe australafricana</name>
    <dbReference type="NCBI Taxonomy" id="127596"/>
    <lineage>
        <taxon>Eukaryota</taxon>
        <taxon>Fungi</taxon>
        <taxon>Dikarya</taxon>
        <taxon>Ascomycota</taxon>
        <taxon>Pezizomycotina</taxon>
        <taxon>Sordariomycetes</taxon>
        <taxon>Sordariomycetidae</taxon>
        <taxon>Diaporthales</taxon>
        <taxon>Diaporthaceae</taxon>
        <taxon>Diaporthe</taxon>
    </lineage>
</organism>
<evidence type="ECO:0000313" key="10">
    <source>
        <dbReference type="Proteomes" id="UP001583177"/>
    </source>
</evidence>
<dbReference type="InterPro" id="IPR019734">
    <property type="entry name" value="TPR_rpt"/>
</dbReference>
<dbReference type="SMART" id="SM00028">
    <property type="entry name" value="TPR"/>
    <property type="match status" value="2"/>
</dbReference>
<proteinExistence type="predicted"/>
<dbReference type="Gene3D" id="6.10.140.2220">
    <property type="match status" value="1"/>
</dbReference>
<evidence type="ECO:0000256" key="5">
    <source>
        <dbReference type="ARBA" id="ARBA00022833"/>
    </source>
</evidence>
<evidence type="ECO:0000313" key="9">
    <source>
        <dbReference type="EMBL" id="KAL1860633.1"/>
    </source>
</evidence>
<dbReference type="SUPFAM" id="SSF144232">
    <property type="entry name" value="HIT/MYND zinc finger-like"/>
    <property type="match status" value="1"/>
</dbReference>
<sequence>MAYFAGNKLMGSEADAMAAMAAIQKNNAANIAKDAGRHDEAIRLHKEALQTKIRLFGERSVDAALSFNGLGSAFLGAGKLDEAADAYSKSLKVRDDAAFGGLEAGPRQDAAATRDNMARVLEARGDFAGAREIRLKGADKGRTLCGCDNCVTTGGTMLSRAQLKACGACRSVFYCSAACQKKDWTSRHKPLCKKYTASKQSSANLGEAAASV</sequence>
<dbReference type="InterPro" id="IPR002893">
    <property type="entry name" value="Znf_MYND"/>
</dbReference>
<keyword evidence="3 6" id="KW-0863">Zinc-finger</keyword>
<dbReference type="SUPFAM" id="SSF48452">
    <property type="entry name" value="TPR-like"/>
    <property type="match status" value="1"/>
</dbReference>
<keyword evidence="4 7" id="KW-0802">TPR repeat</keyword>
<keyword evidence="2" id="KW-0677">Repeat</keyword>
<dbReference type="Pfam" id="PF13424">
    <property type="entry name" value="TPR_12"/>
    <property type="match status" value="1"/>
</dbReference>
<dbReference type="PANTHER" id="PTHR45641">
    <property type="entry name" value="TETRATRICOPEPTIDE REPEAT PROTEIN (AFU_ORTHOLOGUE AFUA_6G03870)"/>
    <property type="match status" value="1"/>
</dbReference>
<dbReference type="PROSITE" id="PS50005">
    <property type="entry name" value="TPR"/>
    <property type="match status" value="1"/>
</dbReference>
<feature type="domain" description="MYND-type" evidence="8">
    <location>
        <begin position="147"/>
        <end position="192"/>
    </location>
</feature>
<evidence type="ECO:0000256" key="3">
    <source>
        <dbReference type="ARBA" id="ARBA00022771"/>
    </source>
</evidence>
<feature type="repeat" description="TPR" evidence="7">
    <location>
        <begin position="64"/>
        <end position="97"/>
    </location>
</feature>
<dbReference type="Proteomes" id="UP001583177">
    <property type="component" value="Unassembled WGS sequence"/>
</dbReference>
<name>A0ABR3WFY6_9PEZI</name>
<dbReference type="Gene3D" id="1.25.40.10">
    <property type="entry name" value="Tetratricopeptide repeat domain"/>
    <property type="match status" value="1"/>
</dbReference>
<dbReference type="PROSITE" id="PS50865">
    <property type="entry name" value="ZF_MYND_2"/>
    <property type="match status" value="1"/>
</dbReference>
<evidence type="ECO:0000256" key="2">
    <source>
        <dbReference type="ARBA" id="ARBA00022737"/>
    </source>
</evidence>
<accession>A0ABR3WFY6</accession>
<gene>
    <name evidence="9" type="ORF">Daus18300_009123</name>
</gene>
<evidence type="ECO:0000256" key="6">
    <source>
        <dbReference type="PROSITE-ProRule" id="PRU00134"/>
    </source>
</evidence>
<evidence type="ECO:0000256" key="1">
    <source>
        <dbReference type="ARBA" id="ARBA00022723"/>
    </source>
</evidence>
<dbReference type="Pfam" id="PF01753">
    <property type="entry name" value="zf-MYND"/>
    <property type="match status" value="1"/>
</dbReference>
<evidence type="ECO:0000256" key="7">
    <source>
        <dbReference type="PROSITE-ProRule" id="PRU00339"/>
    </source>
</evidence>